<evidence type="ECO:0000313" key="3">
    <source>
        <dbReference type="EMBL" id="SNX95409.1"/>
    </source>
</evidence>
<organism evidence="3 4">
    <name type="scientific">Geodermatophilus sabuli</name>
    <dbReference type="NCBI Taxonomy" id="1564158"/>
    <lineage>
        <taxon>Bacteria</taxon>
        <taxon>Bacillati</taxon>
        <taxon>Actinomycetota</taxon>
        <taxon>Actinomycetes</taxon>
        <taxon>Geodermatophilales</taxon>
        <taxon>Geodermatophilaceae</taxon>
        <taxon>Geodermatophilus</taxon>
    </lineage>
</organism>
<dbReference type="SUPFAM" id="SSF52402">
    <property type="entry name" value="Adenine nucleotide alpha hydrolases-like"/>
    <property type="match status" value="1"/>
</dbReference>
<dbReference type="InterPro" id="IPR006016">
    <property type="entry name" value="UspA"/>
</dbReference>
<accession>A0A285E8G2</accession>
<keyword evidence="4" id="KW-1185">Reference proteome</keyword>
<dbReference type="EMBL" id="OBDO01000002">
    <property type="protein sequence ID" value="SNX95409.1"/>
    <property type="molecule type" value="Genomic_DNA"/>
</dbReference>
<dbReference type="Proteomes" id="UP000219514">
    <property type="component" value="Unassembled WGS sequence"/>
</dbReference>
<evidence type="ECO:0000259" key="2">
    <source>
        <dbReference type="Pfam" id="PF00582"/>
    </source>
</evidence>
<feature type="region of interest" description="Disordered" evidence="1">
    <location>
        <begin position="1"/>
        <end position="22"/>
    </location>
</feature>
<feature type="domain" description="UspA" evidence="2">
    <location>
        <begin position="34"/>
        <end position="142"/>
    </location>
</feature>
<dbReference type="Gene3D" id="3.40.50.12370">
    <property type="match status" value="1"/>
</dbReference>
<sequence>MTDGTGPDGTGDPAAVGPTRLTPWLPRRQNPWLVVDVDGSPGSYGALVWALREAARREGTVVAVSVLEETDPDPLAALGRRDPAPALERLEALVLRAIAETGVVGRTRTTVLERPVFEALTGAARGADLVVVSAHGKTLLRPAVPRPHPRRLARGA</sequence>
<dbReference type="AlphaFoldDB" id="A0A285E8G2"/>
<evidence type="ECO:0000313" key="4">
    <source>
        <dbReference type="Proteomes" id="UP000219514"/>
    </source>
</evidence>
<name>A0A285E8G2_9ACTN</name>
<evidence type="ECO:0000256" key="1">
    <source>
        <dbReference type="SAM" id="MobiDB-lite"/>
    </source>
</evidence>
<dbReference type="OrthoDB" id="5195745at2"/>
<proteinExistence type="predicted"/>
<reference evidence="3 4" key="1">
    <citation type="submission" date="2017-09" db="EMBL/GenBank/DDBJ databases">
        <authorList>
            <person name="Ehlers B."/>
            <person name="Leendertz F.H."/>
        </authorList>
    </citation>
    <scope>NUCLEOTIDE SEQUENCE [LARGE SCALE GENOMIC DNA]</scope>
    <source>
        <strain evidence="3 4">DSM 46844</strain>
    </source>
</reference>
<gene>
    <name evidence="3" type="ORF">SAMN06893097_102104</name>
</gene>
<protein>
    <submittedName>
        <fullName evidence="3">Nucleotide-binding universal stress protein, UspA family</fullName>
    </submittedName>
</protein>
<dbReference type="Pfam" id="PF00582">
    <property type="entry name" value="Usp"/>
    <property type="match status" value="1"/>
</dbReference>
<feature type="compositionally biased region" description="Low complexity" evidence="1">
    <location>
        <begin position="1"/>
        <end position="13"/>
    </location>
</feature>
<dbReference type="RefSeq" id="WP_101811050.1">
    <property type="nucleotide sequence ID" value="NZ_JACHXB010000003.1"/>
</dbReference>
<dbReference type="CDD" id="cd00293">
    <property type="entry name" value="USP-like"/>
    <property type="match status" value="1"/>
</dbReference>